<dbReference type="FunFam" id="3.20.20.300:FF:000002">
    <property type="entry name" value="Probable beta-glucosidase"/>
    <property type="match status" value="1"/>
</dbReference>
<gene>
    <name evidence="15" type="ORF">BU26DRAFT_460169</name>
</gene>
<keyword evidence="13" id="KW-0624">Polysaccharide degradation</keyword>
<evidence type="ECO:0000256" key="8">
    <source>
        <dbReference type="ARBA" id="ARBA00022801"/>
    </source>
</evidence>
<dbReference type="FunFam" id="2.60.40.10:FF:000757">
    <property type="entry name" value="Beta-glucosidase G"/>
    <property type="match status" value="1"/>
</dbReference>
<dbReference type="Gene3D" id="3.20.20.300">
    <property type="entry name" value="Glycoside hydrolase, family 3, N-terminal domain"/>
    <property type="match status" value="1"/>
</dbReference>
<dbReference type="EC" id="3.2.1.21" evidence="5"/>
<dbReference type="InterPro" id="IPR017853">
    <property type="entry name" value="GH"/>
</dbReference>
<dbReference type="OrthoDB" id="416222at2759"/>
<dbReference type="SMART" id="SM01217">
    <property type="entry name" value="Fn3_like"/>
    <property type="match status" value="1"/>
</dbReference>
<keyword evidence="7" id="KW-0732">Signal</keyword>
<evidence type="ECO:0000256" key="10">
    <source>
        <dbReference type="ARBA" id="ARBA00023180"/>
    </source>
</evidence>
<comment type="similarity">
    <text evidence="4">Belongs to the glycosyl hydrolase 3 family.</text>
</comment>
<evidence type="ECO:0000256" key="11">
    <source>
        <dbReference type="ARBA" id="ARBA00023277"/>
    </source>
</evidence>
<dbReference type="InterPro" id="IPR036881">
    <property type="entry name" value="Glyco_hydro_3_C_sf"/>
</dbReference>
<evidence type="ECO:0000256" key="6">
    <source>
        <dbReference type="ARBA" id="ARBA00022525"/>
    </source>
</evidence>
<dbReference type="InterPro" id="IPR013783">
    <property type="entry name" value="Ig-like_fold"/>
</dbReference>
<dbReference type="SUPFAM" id="SSF52279">
    <property type="entry name" value="Beta-D-glucan exohydrolase, C-terminal domain"/>
    <property type="match status" value="1"/>
</dbReference>
<dbReference type="Pfam" id="PF01915">
    <property type="entry name" value="Glyco_hydro_3_C"/>
    <property type="match status" value="1"/>
</dbReference>
<dbReference type="InterPro" id="IPR036962">
    <property type="entry name" value="Glyco_hydro_3_N_sf"/>
</dbReference>
<dbReference type="GO" id="GO:0030245">
    <property type="term" value="P:cellulose catabolic process"/>
    <property type="evidence" value="ECO:0007669"/>
    <property type="project" value="UniProtKB-KW"/>
</dbReference>
<evidence type="ECO:0000256" key="4">
    <source>
        <dbReference type="ARBA" id="ARBA00005336"/>
    </source>
</evidence>
<keyword evidence="12" id="KW-0326">Glycosidase</keyword>
<evidence type="ECO:0000256" key="7">
    <source>
        <dbReference type="ARBA" id="ARBA00022729"/>
    </source>
</evidence>
<dbReference type="Proteomes" id="UP000800094">
    <property type="component" value="Unassembled WGS sequence"/>
</dbReference>
<reference evidence="15" key="1">
    <citation type="journal article" date="2020" name="Stud. Mycol.">
        <title>101 Dothideomycetes genomes: a test case for predicting lifestyles and emergence of pathogens.</title>
        <authorList>
            <person name="Haridas S."/>
            <person name="Albert R."/>
            <person name="Binder M."/>
            <person name="Bloem J."/>
            <person name="Labutti K."/>
            <person name="Salamov A."/>
            <person name="Andreopoulos B."/>
            <person name="Baker S."/>
            <person name="Barry K."/>
            <person name="Bills G."/>
            <person name="Bluhm B."/>
            <person name="Cannon C."/>
            <person name="Castanera R."/>
            <person name="Culley D."/>
            <person name="Daum C."/>
            <person name="Ezra D."/>
            <person name="Gonzalez J."/>
            <person name="Henrissat B."/>
            <person name="Kuo A."/>
            <person name="Liang C."/>
            <person name="Lipzen A."/>
            <person name="Lutzoni F."/>
            <person name="Magnuson J."/>
            <person name="Mondo S."/>
            <person name="Nolan M."/>
            <person name="Ohm R."/>
            <person name="Pangilinan J."/>
            <person name="Park H.-J."/>
            <person name="Ramirez L."/>
            <person name="Alfaro M."/>
            <person name="Sun H."/>
            <person name="Tritt A."/>
            <person name="Yoshinaga Y."/>
            <person name="Zwiers L.-H."/>
            <person name="Turgeon B."/>
            <person name="Goodwin S."/>
            <person name="Spatafora J."/>
            <person name="Crous P."/>
            <person name="Grigoriev I."/>
        </authorList>
    </citation>
    <scope>NUCLEOTIDE SEQUENCE</scope>
    <source>
        <strain evidence="15">CBS 122368</strain>
    </source>
</reference>
<keyword evidence="9" id="KW-0136">Cellulose degradation</keyword>
<evidence type="ECO:0000256" key="9">
    <source>
        <dbReference type="ARBA" id="ARBA00023001"/>
    </source>
</evidence>
<dbReference type="GO" id="GO:0005576">
    <property type="term" value="C:extracellular region"/>
    <property type="evidence" value="ECO:0007669"/>
    <property type="project" value="UniProtKB-SubCell"/>
</dbReference>
<dbReference type="PANTHER" id="PTHR42715">
    <property type="entry name" value="BETA-GLUCOSIDASE"/>
    <property type="match status" value="1"/>
</dbReference>
<proteinExistence type="inferred from homology"/>
<evidence type="ECO:0000256" key="2">
    <source>
        <dbReference type="ARBA" id="ARBA00004613"/>
    </source>
</evidence>
<evidence type="ECO:0000259" key="14">
    <source>
        <dbReference type="SMART" id="SM01217"/>
    </source>
</evidence>
<dbReference type="Pfam" id="PF00933">
    <property type="entry name" value="Glyco_hydro_3"/>
    <property type="match status" value="1"/>
</dbReference>
<dbReference type="Gene3D" id="2.60.40.10">
    <property type="entry name" value="Immunoglobulins"/>
    <property type="match status" value="1"/>
</dbReference>
<dbReference type="PANTHER" id="PTHR42715:SF5">
    <property type="entry name" value="BETA-GLUCOSIDASE M-RELATED"/>
    <property type="match status" value="1"/>
</dbReference>
<evidence type="ECO:0000313" key="15">
    <source>
        <dbReference type="EMBL" id="KAF2246385.1"/>
    </source>
</evidence>
<dbReference type="RefSeq" id="XP_033681389.1">
    <property type="nucleotide sequence ID" value="XM_033825026.1"/>
</dbReference>
<keyword evidence="10" id="KW-0325">Glycoprotein</keyword>
<dbReference type="AlphaFoldDB" id="A0A6A6I777"/>
<dbReference type="SUPFAM" id="SSF51445">
    <property type="entry name" value="(Trans)glycosidases"/>
    <property type="match status" value="1"/>
</dbReference>
<keyword evidence="11" id="KW-0119">Carbohydrate metabolism</keyword>
<dbReference type="GO" id="GO:0008422">
    <property type="term" value="F:beta-glucosidase activity"/>
    <property type="evidence" value="ECO:0007669"/>
    <property type="project" value="UniProtKB-EC"/>
</dbReference>
<evidence type="ECO:0000256" key="12">
    <source>
        <dbReference type="ARBA" id="ARBA00023295"/>
    </source>
</evidence>
<sequence>MNPGLADWVAAQAQARAIVSQMTVEEKAKITVGVTPGNRCSGLTGSAPRLGFPGLCTTGAGNGIRQADFVNGWPAGIHIGASFNRHLTYQRGVFMGKEAKKKGSNALGGPVMGPLGRMALHGRNWEGFSNDPYLAGQLSALTVQGIQSSGVMSISKHFVGYEQQTYRLPSTNGTGANATLVRASISANIDDRTMHELYLWPFADAVRAGTACIMCSYNRLNNSYGCQNSKTLNGLLKTELGFPGWVVTDWGAQDAGVASALAGLDMAMPDSDDYWGQNGTLLTEAVKNGSVPETRLDDMVMRIITPWYLLGQDRGYPSPDAGLPSDFTARRALVDARDLASKSIVLQSAIEGQVLVKNVNSALPLNKPRMLSIFGYDAPAPNVMNVPVPTSPGDTSLFSNPWTSGFLGVELSTFYPIIFGGSPGFELPSIAKLGTLVTGGGSGATAPSYISSPFDAISQQAYEDNTAIFYDFNSTDPAVDSSSDACLVFINAWATEGMDRPELRAADDYSDSIVKNVASKCNNTIVTIHNAGIRLVDQWIDHPNITAVIFAHLPGQDSGRAIASVLYGKVSPSGRLPYTVAKNESHYGALYAPFNATDAAMFAKFPQGNFAEGVHVDYRAFDKHAIEPRFAFGFGLSYTTFDYSGLSVALAPGNHSLLPPKKPVVPGGNPALYDTVARVSATVANTGAVDAAEVAQLYVGIPGADTPVRQLRGFEKKTIAAGERTRVGFELGRKDLSVWDVGAQEWVLRRGEYRVYVGRNSRDLPLEGTLTL</sequence>
<comment type="catalytic activity">
    <reaction evidence="1">
        <text>Hydrolysis of terminal, non-reducing beta-D-glucosyl residues with release of beta-D-glucose.</text>
        <dbReference type="EC" id="3.2.1.21"/>
    </reaction>
</comment>
<evidence type="ECO:0000256" key="5">
    <source>
        <dbReference type="ARBA" id="ARBA00012744"/>
    </source>
</evidence>
<evidence type="ECO:0000256" key="13">
    <source>
        <dbReference type="ARBA" id="ARBA00023326"/>
    </source>
</evidence>
<dbReference type="InterPro" id="IPR002772">
    <property type="entry name" value="Glyco_hydro_3_C"/>
</dbReference>
<dbReference type="InterPro" id="IPR050288">
    <property type="entry name" value="Cellulose_deg_GH3"/>
</dbReference>
<organism evidence="15 16">
    <name type="scientific">Trematosphaeria pertusa</name>
    <dbReference type="NCBI Taxonomy" id="390896"/>
    <lineage>
        <taxon>Eukaryota</taxon>
        <taxon>Fungi</taxon>
        <taxon>Dikarya</taxon>
        <taxon>Ascomycota</taxon>
        <taxon>Pezizomycotina</taxon>
        <taxon>Dothideomycetes</taxon>
        <taxon>Pleosporomycetidae</taxon>
        <taxon>Pleosporales</taxon>
        <taxon>Massarineae</taxon>
        <taxon>Trematosphaeriaceae</taxon>
        <taxon>Trematosphaeria</taxon>
    </lineage>
</organism>
<dbReference type="Gene3D" id="3.40.50.1700">
    <property type="entry name" value="Glycoside hydrolase family 3 C-terminal domain"/>
    <property type="match status" value="1"/>
</dbReference>
<feature type="domain" description="Fibronectin type III-like" evidence="14">
    <location>
        <begin position="693"/>
        <end position="761"/>
    </location>
</feature>
<keyword evidence="8 15" id="KW-0378">Hydrolase</keyword>
<dbReference type="InterPro" id="IPR026891">
    <property type="entry name" value="Fn3-like"/>
</dbReference>
<name>A0A6A6I777_9PLEO</name>
<dbReference type="Pfam" id="PF14310">
    <property type="entry name" value="Fn3-like"/>
    <property type="match status" value="1"/>
</dbReference>
<evidence type="ECO:0000256" key="1">
    <source>
        <dbReference type="ARBA" id="ARBA00000448"/>
    </source>
</evidence>
<dbReference type="InterPro" id="IPR001764">
    <property type="entry name" value="Glyco_hydro_3_N"/>
</dbReference>
<evidence type="ECO:0000313" key="16">
    <source>
        <dbReference type="Proteomes" id="UP000800094"/>
    </source>
</evidence>
<keyword evidence="16" id="KW-1185">Reference proteome</keyword>
<evidence type="ECO:0000256" key="3">
    <source>
        <dbReference type="ARBA" id="ARBA00004987"/>
    </source>
</evidence>
<protein>
    <recommendedName>
        <fullName evidence="5">beta-glucosidase</fullName>
        <ecNumber evidence="5">3.2.1.21</ecNumber>
    </recommendedName>
</protein>
<dbReference type="EMBL" id="ML987198">
    <property type="protein sequence ID" value="KAF2246385.1"/>
    <property type="molecule type" value="Genomic_DNA"/>
</dbReference>
<keyword evidence="6" id="KW-0964">Secreted</keyword>
<dbReference type="GeneID" id="54578356"/>
<dbReference type="PRINTS" id="PR00133">
    <property type="entry name" value="GLHYDRLASE3"/>
</dbReference>
<comment type="subcellular location">
    <subcellularLocation>
        <location evidence="2">Secreted</location>
    </subcellularLocation>
</comment>
<accession>A0A6A6I777</accession>
<comment type="pathway">
    <text evidence="3">Glycan metabolism; cellulose degradation.</text>
</comment>